<organism evidence="1 2">
    <name type="scientific">Micromonospora reichwaldensis</name>
    <dbReference type="NCBI Taxonomy" id="3075516"/>
    <lineage>
        <taxon>Bacteria</taxon>
        <taxon>Bacillati</taxon>
        <taxon>Actinomycetota</taxon>
        <taxon>Actinomycetes</taxon>
        <taxon>Micromonosporales</taxon>
        <taxon>Micromonosporaceae</taxon>
        <taxon>Micromonospora</taxon>
    </lineage>
</organism>
<name>A0ABU2X4Y5_9ACTN</name>
<dbReference type="Pfam" id="PF14137">
    <property type="entry name" value="DUF4304"/>
    <property type="match status" value="1"/>
</dbReference>
<evidence type="ECO:0000313" key="1">
    <source>
        <dbReference type="EMBL" id="MDT0533252.1"/>
    </source>
</evidence>
<dbReference type="InterPro" id="IPR025412">
    <property type="entry name" value="DUF4304"/>
</dbReference>
<dbReference type="EMBL" id="JAVRFL010000060">
    <property type="protein sequence ID" value="MDT0533252.1"/>
    <property type="molecule type" value="Genomic_DNA"/>
</dbReference>
<evidence type="ECO:0000313" key="2">
    <source>
        <dbReference type="Proteomes" id="UP001180973"/>
    </source>
</evidence>
<keyword evidence="2" id="KW-1185">Reference proteome</keyword>
<dbReference type="Proteomes" id="UP001180973">
    <property type="component" value="Unassembled WGS sequence"/>
</dbReference>
<dbReference type="RefSeq" id="WP_311414886.1">
    <property type="nucleotide sequence ID" value="NZ_JAVRFL010000060.1"/>
</dbReference>
<sequence>MAELDVVIRGLLHDIGVTLHPRGFRSSGAVWRLITPEGVAVIHKQPSKRSRPTAKMFYIDTAAAPKEWWEWMAWRTGQTQPMNKASEIYSIGLMERRVPCPHPAASDRERWQVTADTDVDQLRADLLTGVTRAADRLVELLQPGRYLAELNALPNKQIGHWPPLVILLSGRGPSPELDAACAGLREAFAERSRAAGYVDELIGWAHARASR</sequence>
<proteinExistence type="predicted"/>
<accession>A0ABU2X4Y5</accession>
<comment type="caution">
    <text evidence="1">The sequence shown here is derived from an EMBL/GenBank/DDBJ whole genome shotgun (WGS) entry which is preliminary data.</text>
</comment>
<gene>
    <name evidence="1" type="ORF">RM555_30115</name>
</gene>
<reference evidence="1" key="1">
    <citation type="submission" date="2023-09" db="EMBL/GenBank/DDBJ databases">
        <title>30 novel species of actinomycetes from the DSMZ collection.</title>
        <authorList>
            <person name="Nouioui I."/>
        </authorList>
    </citation>
    <scope>NUCLEOTIDE SEQUENCE</scope>
    <source>
        <strain evidence="1">DSM 115977</strain>
    </source>
</reference>
<protein>
    <submittedName>
        <fullName evidence="1">DUF4304 domain-containing protein</fullName>
    </submittedName>
</protein>